<sequence>MGKIDNVDFEEDRYCPVFNRIIDCEWCYESLMGISKLAKKSVMKELDEIAEDKMEDAFQKCKKCKYSELTD</sequence>
<proteinExistence type="predicted"/>
<evidence type="ECO:0000313" key="3">
    <source>
        <dbReference type="Proteomes" id="UP001196408"/>
    </source>
</evidence>
<organism evidence="1 3">
    <name type="scientific">Catenibacterium mitsuokai</name>
    <dbReference type="NCBI Taxonomy" id="100886"/>
    <lineage>
        <taxon>Bacteria</taxon>
        <taxon>Bacillati</taxon>
        <taxon>Bacillota</taxon>
        <taxon>Erysipelotrichia</taxon>
        <taxon>Erysipelotrichales</taxon>
        <taxon>Coprobacillaceae</taxon>
        <taxon>Catenibacterium</taxon>
    </lineage>
</organism>
<dbReference type="GeneID" id="301323224"/>
<dbReference type="AlphaFoldDB" id="A0AAW4N0F5"/>
<evidence type="ECO:0000313" key="2">
    <source>
        <dbReference type="EMBL" id="MBV3392732.1"/>
    </source>
</evidence>
<reference evidence="1 4" key="1">
    <citation type="submission" date="2021-06" db="EMBL/GenBank/DDBJ databases">
        <title>Collection of gut derived symbiotic bacterial strains cultured from healthy donors.</title>
        <authorList>
            <person name="Lin H."/>
            <person name="Littmann E."/>
            <person name="Pamer E.G."/>
        </authorList>
    </citation>
    <scope>NUCLEOTIDE SEQUENCE</scope>
    <source>
        <strain evidence="2 4">MSK.21.70</strain>
        <strain evidence="1">MSK.21.82</strain>
    </source>
</reference>
<dbReference type="Proteomes" id="UP001197492">
    <property type="component" value="Unassembled WGS sequence"/>
</dbReference>
<dbReference type="RefSeq" id="WP_217747518.1">
    <property type="nucleotide sequence ID" value="NZ_JAHOEB010000060.1"/>
</dbReference>
<evidence type="ECO:0000313" key="4">
    <source>
        <dbReference type="Proteomes" id="UP001197492"/>
    </source>
</evidence>
<protein>
    <submittedName>
        <fullName evidence="1">Uncharacterized protein</fullName>
    </submittedName>
</protein>
<dbReference type="Proteomes" id="UP001196408">
    <property type="component" value="Unassembled WGS sequence"/>
</dbReference>
<comment type="caution">
    <text evidence="1">The sequence shown here is derived from an EMBL/GenBank/DDBJ whole genome shotgun (WGS) entry which is preliminary data.</text>
</comment>
<dbReference type="EMBL" id="JAHOEF010000026">
    <property type="protein sequence ID" value="MBV3382663.1"/>
    <property type="molecule type" value="Genomic_DNA"/>
</dbReference>
<accession>A0AAW4N0F5</accession>
<gene>
    <name evidence="1" type="ORF">KSV97_05375</name>
    <name evidence="2" type="ORF">KSW06_05585</name>
</gene>
<dbReference type="EMBL" id="JAHOEL010000027">
    <property type="protein sequence ID" value="MBV3392732.1"/>
    <property type="molecule type" value="Genomic_DNA"/>
</dbReference>
<name>A0AAW4N0F5_9FIRM</name>
<keyword evidence="4" id="KW-1185">Reference proteome</keyword>
<evidence type="ECO:0000313" key="1">
    <source>
        <dbReference type="EMBL" id="MBV3382663.1"/>
    </source>
</evidence>